<gene>
    <name evidence="1" type="ORF">RM549_05095</name>
</gene>
<keyword evidence="2" id="KW-1185">Reference proteome</keyword>
<evidence type="ECO:0000313" key="1">
    <source>
        <dbReference type="EMBL" id="MDT0689149.1"/>
    </source>
</evidence>
<comment type="caution">
    <text evidence="1">The sequence shown here is derived from an EMBL/GenBank/DDBJ whole genome shotgun (WGS) entry which is preliminary data.</text>
</comment>
<name>A0ABU3DZI4_9FLAO</name>
<evidence type="ECO:0000313" key="2">
    <source>
        <dbReference type="Proteomes" id="UP001261624"/>
    </source>
</evidence>
<protein>
    <submittedName>
        <fullName evidence="1">Uncharacterized protein</fullName>
    </submittedName>
</protein>
<reference evidence="1 2" key="1">
    <citation type="submission" date="2023-09" db="EMBL/GenBank/DDBJ databases">
        <authorList>
            <person name="Rey-Velasco X."/>
        </authorList>
    </citation>
    <scope>NUCLEOTIDE SEQUENCE [LARGE SCALE GENOMIC DNA]</scope>
    <source>
        <strain evidence="1 2">F188</strain>
    </source>
</reference>
<organism evidence="1 2">
    <name type="scientific">Autumnicola patrickiae</name>
    <dbReference type="NCBI Taxonomy" id="3075591"/>
    <lineage>
        <taxon>Bacteria</taxon>
        <taxon>Pseudomonadati</taxon>
        <taxon>Bacteroidota</taxon>
        <taxon>Flavobacteriia</taxon>
        <taxon>Flavobacteriales</taxon>
        <taxon>Flavobacteriaceae</taxon>
        <taxon>Autumnicola</taxon>
    </lineage>
</organism>
<accession>A0ABU3DZI4</accession>
<dbReference type="Proteomes" id="UP001261624">
    <property type="component" value="Unassembled WGS sequence"/>
</dbReference>
<dbReference type="EMBL" id="JAVRHM010000004">
    <property type="protein sequence ID" value="MDT0689149.1"/>
    <property type="molecule type" value="Genomic_DNA"/>
</dbReference>
<proteinExistence type="predicted"/>
<dbReference type="RefSeq" id="WP_311682467.1">
    <property type="nucleotide sequence ID" value="NZ_JAVRHM010000004.1"/>
</dbReference>
<sequence length="313" mass="36634">MDKLLILFFLFLGITLSGQQIELDIHNTSLEEYLQMEEKLDSYRIPATSNLILLTGEALPIEFIREEKMIPNLYKSYIFKAKDSMMMGMHYRWDERRPGRVEFNFPKNGKFTRAMVERFHHLKKMIIQKYGEPTAEENVGNSIFVGPNDVLSKTEKWHPNDSTEIELSTSIYQFKVGTDTTRQYHKIHLYIRNSKIEKRESRFSKLIMLSNEFLKSLDERDIAKSREFFSDSIHNTFSNKQLVALMDNIDFNREPRLSIADHFGHAGNEVAVLQFTYKDENSYPPDEPFKIIFDIENKIIGIVQISGKVESPN</sequence>